<dbReference type="InParanoid" id="G3HJP4"/>
<sequence length="58" mass="6788">MVLKGVQGQLRYLVRPCLKKRKEKKTTTKRYWVLAVVVHSFRPSQSSDCEFEASLVYV</sequence>
<reference evidence="2" key="1">
    <citation type="journal article" date="2011" name="Nat. Biotechnol.">
        <title>The genomic sequence of the Chinese hamster ovary (CHO)-K1 cell line.</title>
        <authorList>
            <person name="Xu X."/>
            <person name="Nagarajan H."/>
            <person name="Lewis N.E."/>
            <person name="Pan S."/>
            <person name="Cai Z."/>
            <person name="Liu X."/>
            <person name="Chen W."/>
            <person name="Xie M."/>
            <person name="Wang W."/>
            <person name="Hammond S."/>
            <person name="Andersen M.R."/>
            <person name="Neff N."/>
            <person name="Passarelli B."/>
            <person name="Koh W."/>
            <person name="Fan H.C."/>
            <person name="Wang J."/>
            <person name="Gui Y."/>
            <person name="Lee K.H."/>
            <person name="Betenbaugh M.J."/>
            <person name="Quake S.R."/>
            <person name="Famili I."/>
            <person name="Palsson B.O."/>
            <person name="Wang J."/>
        </authorList>
    </citation>
    <scope>NUCLEOTIDE SEQUENCE [LARGE SCALE GENOMIC DNA]</scope>
    <source>
        <strain evidence="2">CHO K1 cell line</strain>
    </source>
</reference>
<protein>
    <submittedName>
        <fullName evidence="1">Uncharacterized protein</fullName>
    </submittedName>
</protein>
<accession>G3HJP4</accession>
<proteinExistence type="predicted"/>
<evidence type="ECO:0000313" key="2">
    <source>
        <dbReference type="Proteomes" id="UP000001075"/>
    </source>
</evidence>
<dbReference type="EMBL" id="JH000436">
    <property type="protein sequence ID" value="EGW01771.1"/>
    <property type="molecule type" value="Genomic_DNA"/>
</dbReference>
<evidence type="ECO:0000313" key="1">
    <source>
        <dbReference type="EMBL" id="EGW01771.1"/>
    </source>
</evidence>
<dbReference type="Proteomes" id="UP000001075">
    <property type="component" value="Unassembled WGS sequence"/>
</dbReference>
<dbReference type="AlphaFoldDB" id="G3HJP4"/>
<name>G3HJP4_CRIGR</name>
<organism evidence="1 2">
    <name type="scientific">Cricetulus griseus</name>
    <name type="common">Chinese hamster</name>
    <name type="synonym">Cricetulus barabensis griseus</name>
    <dbReference type="NCBI Taxonomy" id="10029"/>
    <lineage>
        <taxon>Eukaryota</taxon>
        <taxon>Metazoa</taxon>
        <taxon>Chordata</taxon>
        <taxon>Craniata</taxon>
        <taxon>Vertebrata</taxon>
        <taxon>Euteleostomi</taxon>
        <taxon>Mammalia</taxon>
        <taxon>Eutheria</taxon>
        <taxon>Euarchontoglires</taxon>
        <taxon>Glires</taxon>
        <taxon>Rodentia</taxon>
        <taxon>Myomorpha</taxon>
        <taxon>Muroidea</taxon>
        <taxon>Cricetidae</taxon>
        <taxon>Cricetinae</taxon>
        <taxon>Cricetulus</taxon>
    </lineage>
</organism>
<gene>
    <name evidence="1" type="ORF">I79_010893</name>
</gene>